<dbReference type="SUPFAM" id="SSF50630">
    <property type="entry name" value="Acid proteases"/>
    <property type="match status" value="1"/>
</dbReference>
<feature type="region of interest" description="Disordered" evidence="6">
    <location>
        <begin position="1"/>
        <end position="28"/>
    </location>
</feature>
<dbReference type="SUPFAM" id="SSF57756">
    <property type="entry name" value="Retrovirus zinc finger-like domains"/>
    <property type="match status" value="1"/>
</dbReference>
<protein>
    <submittedName>
        <fullName evidence="8">Jg229 protein</fullName>
    </submittedName>
</protein>
<dbReference type="GO" id="GO:0004519">
    <property type="term" value="F:endonuclease activity"/>
    <property type="evidence" value="ECO:0007669"/>
    <property type="project" value="UniProtKB-KW"/>
</dbReference>
<keyword evidence="1" id="KW-0808">Transferase</keyword>
<dbReference type="Gene3D" id="4.10.60.10">
    <property type="entry name" value="Zinc finger, CCHC-type"/>
    <property type="match status" value="1"/>
</dbReference>
<dbReference type="PANTHER" id="PTHR37984">
    <property type="entry name" value="PROTEIN CBG26694"/>
    <property type="match status" value="1"/>
</dbReference>
<dbReference type="GO" id="GO:0008270">
    <property type="term" value="F:zinc ion binding"/>
    <property type="evidence" value="ECO:0007669"/>
    <property type="project" value="UniProtKB-KW"/>
</dbReference>
<gene>
    <name evidence="8" type="primary">jg229</name>
    <name evidence="8" type="ORF">PAEG_LOCUS27056</name>
</gene>
<feature type="compositionally biased region" description="Low complexity" evidence="6">
    <location>
        <begin position="17"/>
        <end position="28"/>
    </location>
</feature>
<dbReference type="OrthoDB" id="7486164at2759"/>
<dbReference type="Gene3D" id="2.40.70.10">
    <property type="entry name" value="Acid Proteases"/>
    <property type="match status" value="1"/>
</dbReference>
<keyword evidence="2" id="KW-0548">Nucleotidyltransferase</keyword>
<dbReference type="CDD" id="cd00303">
    <property type="entry name" value="retropepsin_like"/>
    <property type="match status" value="1"/>
</dbReference>
<evidence type="ECO:0000313" key="8">
    <source>
        <dbReference type="EMBL" id="CAH2268726.1"/>
    </source>
</evidence>
<dbReference type="Gene3D" id="3.10.10.10">
    <property type="entry name" value="HIV Type 1 Reverse Transcriptase, subunit A, domain 1"/>
    <property type="match status" value="1"/>
</dbReference>
<evidence type="ECO:0000256" key="5">
    <source>
        <dbReference type="PROSITE-ProRule" id="PRU00047"/>
    </source>
</evidence>
<dbReference type="InterPro" id="IPR043502">
    <property type="entry name" value="DNA/RNA_pol_sf"/>
</dbReference>
<keyword evidence="5" id="KW-0479">Metal-binding</keyword>
<dbReference type="InterPro" id="IPR001878">
    <property type="entry name" value="Znf_CCHC"/>
</dbReference>
<evidence type="ECO:0000259" key="7">
    <source>
        <dbReference type="PROSITE" id="PS50158"/>
    </source>
</evidence>
<accession>A0A8S4SJU0</accession>
<dbReference type="PROSITE" id="PS50158">
    <property type="entry name" value="ZF_CCHC"/>
    <property type="match status" value="1"/>
</dbReference>
<evidence type="ECO:0000256" key="1">
    <source>
        <dbReference type="ARBA" id="ARBA00022679"/>
    </source>
</evidence>
<evidence type="ECO:0000256" key="2">
    <source>
        <dbReference type="ARBA" id="ARBA00022695"/>
    </source>
</evidence>
<organism evidence="8 9">
    <name type="scientific">Pararge aegeria aegeria</name>
    <dbReference type="NCBI Taxonomy" id="348720"/>
    <lineage>
        <taxon>Eukaryota</taxon>
        <taxon>Metazoa</taxon>
        <taxon>Ecdysozoa</taxon>
        <taxon>Arthropoda</taxon>
        <taxon>Hexapoda</taxon>
        <taxon>Insecta</taxon>
        <taxon>Pterygota</taxon>
        <taxon>Neoptera</taxon>
        <taxon>Endopterygota</taxon>
        <taxon>Lepidoptera</taxon>
        <taxon>Glossata</taxon>
        <taxon>Ditrysia</taxon>
        <taxon>Papilionoidea</taxon>
        <taxon>Nymphalidae</taxon>
        <taxon>Satyrinae</taxon>
        <taxon>Satyrini</taxon>
        <taxon>Parargina</taxon>
        <taxon>Pararge</taxon>
    </lineage>
</organism>
<dbReference type="PANTHER" id="PTHR37984:SF5">
    <property type="entry name" value="PROTEIN NYNRIN-LIKE"/>
    <property type="match status" value="1"/>
</dbReference>
<proteinExistence type="predicted"/>
<keyword evidence="5" id="KW-0863">Zinc-finger</keyword>
<evidence type="ECO:0000313" key="9">
    <source>
        <dbReference type="Proteomes" id="UP000838756"/>
    </source>
</evidence>
<dbReference type="GO" id="GO:0071897">
    <property type="term" value="P:DNA biosynthetic process"/>
    <property type="evidence" value="ECO:0007669"/>
    <property type="project" value="UniProtKB-ARBA"/>
</dbReference>
<dbReference type="InterPro" id="IPR021109">
    <property type="entry name" value="Peptidase_aspartic_dom_sf"/>
</dbReference>
<keyword evidence="4" id="KW-0378">Hydrolase</keyword>
<name>A0A8S4SJU0_9NEOP</name>
<dbReference type="GO" id="GO:0003676">
    <property type="term" value="F:nucleic acid binding"/>
    <property type="evidence" value="ECO:0007669"/>
    <property type="project" value="InterPro"/>
</dbReference>
<dbReference type="GO" id="GO:0016779">
    <property type="term" value="F:nucleotidyltransferase activity"/>
    <property type="evidence" value="ECO:0007669"/>
    <property type="project" value="UniProtKB-KW"/>
</dbReference>
<dbReference type="InterPro" id="IPR036875">
    <property type="entry name" value="Znf_CCHC_sf"/>
</dbReference>
<dbReference type="InterPro" id="IPR050951">
    <property type="entry name" value="Retrovirus_Pol_polyprotein"/>
</dbReference>
<dbReference type="SUPFAM" id="SSF56672">
    <property type="entry name" value="DNA/RNA polymerases"/>
    <property type="match status" value="1"/>
</dbReference>
<evidence type="ECO:0000256" key="4">
    <source>
        <dbReference type="ARBA" id="ARBA00022759"/>
    </source>
</evidence>
<evidence type="ECO:0000256" key="6">
    <source>
        <dbReference type="SAM" id="MobiDB-lite"/>
    </source>
</evidence>
<comment type="caution">
    <text evidence="8">The sequence shown here is derived from an EMBL/GenBank/DDBJ whole genome shotgun (WGS) entry which is preliminary data.</text>
</comment>
<keyword evidence="9" id="KW-1185">Reference proteome</keyword>
<evidence type="ECO:0000256" key="3">
    <source>
        <dbReference type="ARBA" id="ARBA00022722"/>
    </source>
</evidence>
<sequence length="649" mass="73905">MSGPYLNGLGKRKRSESTSSTSDSSDFFSGDRQKTMLYKKRHVAPSDAEVIPKFQPENNNSNIIGWLHKIDQLGDVYGWNDTDRTFIMQLRLRGSAREWYDDLENYDLTWNGWKETLKIAFPRSTDYVDRLERMLARTKEDKETMTKYYHEKLSLLKKCNVYGEDAISCIIRGLPHELRTNAKAYSCETPEQLYHGYLSSLENFKLVETYTVRNSTWRRGARSIMPSSTSTHQLQPKKCYTCRREGHEARDCVLQRYCEICRRSNHTTAACWFGAGTSRQQSQKVSQVLHITYDIYADNYKRTVLVNGQQLRAFIDTGSKMNILCISQAKNLKVQIKPSIVVMRGFGGSCVNSLGSCHLSVLIDNVILEGIVELTDYITADIDLLIGQTMINSDNISLVTSPSSIRFVPSKAVQNIFADFNLNASDFIVKYTVHLKHAVRVPKQSQLYVEVYIDCDDNIAKRHTFLTHTVWMQLGNLIYFIPSAVINSHHSYLKVVNLGCTDVGWEPNTLIARAELITIPVSNSESKILAIDNFETDHIRINITDIDKGQLSDVENKQLLSLLNKYASSFARSTKDLGCTDLIKMHIRTINDQPVCCKPYRLSHKESEIVNGKVKDLLDAGIIRESMSDYASPVVLVRKKGGDYRLCRI</sequence>
<keyword evidence="5" id="KW-0862">Zinc</keyword>
<keyword evidence="4" id="KW-0255">Endonuclease</keyword>
<dbReference type="AlphaFoldDB" id="A0A8S4SJU0"/>
<dbReference type="Proteomes" id="UP000838756">
    <property type="component" value="Unassembled WGS sequence"/>
</dbReference>
<reference evidence="8" key="1">
    <citation type="submission" date="2022-03" db="EMBL/GenBank/DDBJ databases">
        <authorList>
            <person name="Lindestad O."/>
        </authorList>
    </citation>
    <scope>NUCLEOTIDE SEQUENCE</scope>
</reference>
<keyword evidence="3" id="KW-0540">Nuclease</keyword>
<feature type="domain" description="CCHC-type" evidence="7">
    <location>
        <begin position="238"/>
        <end position="252"/>
    </location>
</feature>
<dbReference type="EMBL" id="CAKXAJ010026464">
    <property type="protein sequence ID" value="CAH2268726.1"/>
    <property type="molecule type" value="Genomic_DNA"/>
</dbReference>